<evidence type="ECO:0000256" key="4">
    <source>
        <dbReference type="ARBA" id="ARBA00023136"/>
    </source>
</evidence>
<dbReference type="InterPro" id="IPR006029">
    <property type="entry name" value="Neurotrans-gated_channel_TM"/>
</dbReference>
<keyword evidence="4 6" id="KW-0472">Membrane</keyword>
<dbReference type="AlphaFoldDB" id="A0A210QJE1"/>
<feature type="transmembrane region" description="Helical" evidence="6">
    <location>
        <begin position="435"/>
        <end position="454"/>
    </location>
</feature>
<dbReference type="SUPFAM" id="SSF90112">
    <property type="entry name" value="Neurotransmitter-gated ion-channel transmembrane pore"/>
    <property type="match status" value="1"/>
</dbReference>
<dbReference type="PRINTS" id="PR00252">
    <property type="entry name" value="NRIONCHANNEL"/>
</dbReference>
<dbReference type="Pfam" id="PF02931">
    <property type="entry name" value="Neur_chan_LBD"/>
    <property type="match status" value="1"/>
</dbReference>
<feature type="transmembrane region" description="Helical" evidence="6">
    <location>
        <begin position="228"/>
        <end position="252"/>
    </location>
</feature>
<dbReference type="PANTHER" id="PTHR18945">
    <property type="entry name" value="NEUROTRANSMITTER GATED ION CHANNEL"/>
    <property type="match status" value="1"/>
</dbReference>
<dbReference type="CDD" id="cd18989">
    <property type="entry name" value="LGIC_ECD_cation"/>
    <property type="match status" value="1"/>
</dbReference>
<evidence type="ECO:0000256" key="2">
    <source>
        <dbReference type="ARBA" id="ARBA00022692"/>
    </source>
</evidence>
<evidence type="ECO:0000256" key="5">
    <source>
        <dbReference type="SAM" id="MobiDB-lite"/>
    </source>
</evidence>
<dbReference type="InterPro" id="IPR038050">
    <property type="entry name" value="Neuro_actylchol_rec"/>
</dbReference>
<feature type="chain" id="PRO_5013233532" evidence="7">
    <location>
        <begin position="21"/>
        <end position="467"/>
    </location>
</feature>
<dbReference type="Gene3D" id="1.20.58.390">
    <property type="entry name" value="Neurotransmitter-gated ion-channel transmembrane domain"/>
    <property type="match status" value="1"/>
</dbReference>
<evidence type="ECO:0000256" key="6">
    <source>
        <dbReference type="SAM" id="Phobius"/>
    </source>
</evidence>
<dbReference type="SUPFAM" id="SSF63712">
    <property type="entry name" value="Nicotinic receptor ligand binding domain-like"/>
    <property type="match status" value="1"/>
</dbReference>
<protein>
    <submittedName>
        <fullName evidence="10">Neuronal acetylcholine receptor subunit beta-3</fullName>
    </submittedName>
</protein>
<dbReference type="InterPro" id="IPR036734">
    <property type="entry name" value="Neur_chan_lig-bd_sf"/>
</dbReference>
<evidence type="ECO:0000313" key="10">
    <source>
        <dbReference type="EMBL" id="OWF48894.1"/>
    </source>
</evidence>
<feature type="domain" description="Neurotransmitter-gated ion-channel ligand-binding" evidence="8">
    <location>
        <begin position="29"/>
        <end position="226"/>
    </location>
</feature>
<dbReference type="InterPro" id="IPR006201">
    <property type="entry name" value="Neur_channel"/>
</dbReference>
<dbReference type="GO" id="GO:0005230">
    <property type="term" value="F:extracellular ligand-gated monoatomic ion channel activity"/>
    <property type="evidence" value="ECO:0007669"/>
    <property type="project" value="InterPro"/>
</dbReference>
<evidence type="ECO:0000256" key="1">
    <source>
        <dbReference type="ARBA" id="ARBA00004141"/>
    </source>
</evidence>
<feature type="transmembrane region" description="Helical" evidence="6">
    <location>
        <begin position="258"/>
        <end position="276"/>
    </location>
</feature>
<dbReference type="GO" id="GO:0004888">
    <property type="term" value="F:transmembrane signaling receptor activity"/>
    <property type="evidence" value="ECO:0007669"/>
    <property type="project" value="InterPro"/>
</dbReference>
<dbReference type="CDD" id="cd19051">
    <property type="entry name" value="LGIC_TM_cation"/>
    <property type="match status" value="1"/>
</dbReference>
<evidence type="ECO:0000259" key="9">
    <source>
        <dbReference type="Pfam" id="PF02932"/>
    </source>
</evidence>
<feature type="region of interest" description="Disordered" evidence="5">
    <location>
        <begin position="342"/>
        <end position="369"/>
    </location>
</feature>
<sequence length="467" mass="53531">MGVFILLLVLACSCLHGVQSATRHDIQVLQDKLFLTYNRDLGPSFNQSQPVALYILFNLFTLNEFDDKTGKLVFLGFSTIQWQDDRLIWDPVQHGNTTEIMIPQSKVWIPHLFVAKPYNNVKKIGNDFVHVAYTADGWANWAVPDLFEVSCTANVAYYPFDRQTCEIYIIPWAYAEGIFDFRLPLDAMTQEEFIENGIWKVLSTEMTVQKHTGGDFVVMVIKFQRRPLFAILNLLLPIVVIGVLNVFVFLLPPEPGERSAFGVTVLLAMAVFLSIVSDKLPSTSEPHIARITLYILSELIISALIMVFTVFTLVLYSNKDDKSIPQWVKRLVLACSKRRADLKQGPRDHRSDVDKPNRPRQRHWPPENERYVNDNMEINDKNKRYANTNTEHYGHVQGRLNQNHGERPYTASTDRQESVVEDTHPSVTWNVVAKWFDNVCLALFIFLNICLLVVQITDSANYMNAAF</sequence>
<dbReference type="GO" id="GO:0016020">
    <property type="term" value="C:membrane"/>
    <property type="evidence" value="ECO:0007669"/>
    <property type="project" value="UniProtKB-SubCell"/>
</dbReference>
<dbReference type="Proteomes" id="UP000242188">
    <property type="component" value="Unassembled WGS sequence"/>
</dbReference>
<dbReference type="InterPro" id="IPR036719">
    <property type="entry name" value="Neuro-gated_channel_TM_sf"/>
</dbReference>
<comment type="subcellular location">
    <subcellularLocation>
        <location evidence="1">Membrane</location>
        <topology evidence="1">Multi-pass membrane protein</topology>
    </subcellularLocation>
</comment>
<dbReference type="Pfam" id="PF02932">
    <property type="entry name" value="Neur_chan_memb"/>
    <property type="match status" value="1"/>
</dbReference>
<keyword evidence="10" id="KW-0675">Receptor</keyword>
<feature type="domain" description="Neurotransmitter-gated ion-channel transmembrane" evidence="9">
    <location>
        <begin position="235"/>
        <end position="450"/>
    </location>
</feature>
<reference evidence="10 11" key="1">
    <citation type="journal article" date="2017" name="Nat. Ecol. Evol.">
        <title>Scallop genome provides insights into evolution of bilaterian karyotype and development.</title>
        <authorList>
            <person name="Wang S."/>
            <person name="Zhang J."/>
            <person name="Jiao W."/>
            <person name="Li J."/>
            <person name="Xun X."/>
            <person name="Sun Y."/>
            <person name="Guo X."/>
            <person name="Huan P."/>
            <person name="Dong B."/>
            <person name="Zhang L."/>
            <person name="Hu X."/>
            <person name="Sun X."/>
            <person name="Wang J."/>
            <person name="Zhao C."/>
            <person name="Wang Y."/>
            <person name="Wang D."/>
            <person name="Huang X."/>
            <person name="Wang R."/>
            <person name="Lv J."/>
            <person name="Li Y."/>
            <person name="Zhang Z."/>
            <person name="Liu B."/>
            <person name="Lu W."/>
            <person name="Hui Y."/>
            <person name="Liang J."/>
            <person name="Zhou Z."/>
            <person name="Hou R."/>
            <person name="Li X."/>
            <person name="Liu Y."/>
            <person name="Li H."/>
            <person name="Ning X."/>
            <person name="Lin Y."/>
            <person name="Zhao L."/>
            <person name="Xing Q."/>
            <person name="Dou J."/>
            <person name="Li Y."/>
            <person name="Mao J."/>
            <person name="Guo H."/>
            <person name="Dou H."/>
            <person name="Li T."/>
            <person name="Mu C."/>
            <person name="Jiang W."/>
            <person name="Fu Q."/>
            <person name="Fu X."/>
            <person name="Miao Y."/>
            <person name="Liu J."/>
            <person name="Yu Q."/>
            <person name="Li R."/>
            <person name="Liao H."/>
            <person name="Li X."/>
            <person name="Kong Y."/>
            <person name="Jiang Z."/>
            <person name="Chourrout D."/>
            <person name="Li R."/>
            <person name="Bao Z."/>
        </authorList>
    </citation>
    <scope>NUCLEOTIDE SEQUENCE [LARGE SCALE GENOMIC DNA]</scope>
    <source>
        <strain evidence="10 11">PY_sf001</strain>
    </source>
</reference>
<evidence type="ECO:0000313" key="11">
    <source>
        <dbReference type="Proteomes" id="UP000242188"/>
    </source>
</evidence>
<keyword evidence="3 6" id="KW-1133">Transmembrane helix</keyword>
<keyword evidence="7" id="KW-0732">Signal</keyword>
<feature type="compositionally biased region" description="Basic and acidic residues" evidence="5">
    <location>
        <begin position="342"/>
        <end position="357"/>
    </location>
</feature>
<name>A0A210QJE1_MIZYE</name>
<feature type="transmembrane region" description="Helical" evidence="6">
    <location>
        <begin position="288"/>
        <end position="316"/>
    </location>
</feature>
<dbReference type="Gene3D" id="2.70.170.10">
    <property type="entry name" value="Neurotransmitter-gated ion-channel ligand-binding domain"/>
    <property type="match status" value="1"/>
</dbReference>
<dbReference type="InterPro" id="IPR006202">
    <property type="entry name" value="Neur_chan_lig-bd"/>
</dbReference>
<keyword evidence="2 6" id="KW-0812">Transmembrane</keyword>
<feature type="signal peptide" evidence="7">
    <location>
        <begin position="1"/>
        <end position="20"/>
    </location>
</feature>
<evidence type="ECO:0000259" key="8">
    <source>
        <dbReference type="Pfam" id="PF02931"/>
    </source>
</evidence>
<gene>
    <name evidence="10" type="ORF">KP79_PYT08719</name>
</gene>
<dbReference type="OrthoDB" id="6108060at2759"/>
<organism evidence="10 11">
    <name type="scientific">Mizuhopecten yessoensis</name>
    <name type="common">Japanese scallop</name>
    <name type="synonym">Patinopecten yessoensis</name>
    <dbReference type="NCBI Taxonomy" id="6573"/>
    <lineage>
        <taxon>Eukaryota</taxon>
        <taxon>Metazoa</taxon>
        <taxon>Spiralia</taxon>
        <taxon>Lophotrochozoa</taxon>
        <taxon>Mollusca</taxon>
        <taxon>Bivalvia</taxon>
        <taxon>Autobranchia</taxon>
        <taxon>Pteriomorphia</taxon>
        <taxon>Pectinida</taxon>
        <taxon>Pectinoidea</taxon>
        <taxon>Pectinidae</taxon>
        <taxon>Mizuhopecten</taxon>
    </lineage>
</organism>
<comment type="caution">
    <text evidence="10">The sequence shown here is derived from an EMBL/GenBank/DDBJ whole genome shotgun (WGS) entry which is preliminary data.</text>
</comment>
<dbReference type="EMBL" id="NEDP02003363">
    <property type="protein sequence ID" value="OWF48894.1"/>
    <property type="molecule type" value="Genomic_DNA"/>
</dbReference>
<dbReference type="STRING" id="6573.A0A210QJE1"/>
<evidence type="ECO:0000256" key="3">
    <source>
        <dbReference type="ARBA" id="ARBA00022989"/>
    </source>
</evidence>
<accession>A0A210QJE1</accession>
<proteinExistence type="predicted"/>
<evidence type="ECO:0000256" key="7">
    <source>
        <dbReference type="SAM" id="SignalP"/>
    </source>
</evidence>
<keyword evidence="11" id="KW-1185">Reference proteome</keyword>